<keyword evidence="1" id="KW-0812">Transmembrane</keyword>
<keyword evidence="3" id="KW-1185">Reference proteome</keyword>
<protein>
    <submittedName>
        <fullName evidence="2">Uncharacterized protein</fullName>
    </submittedName>
</protein>
<gene>
    <name evidence="2" type="ORF">CLV75_3677</name>
</gene>
<evidence type="ECO:0000313" key="3">
    <source>
        <dbReference type="Proteomes" id="UP000271700"/>
    </source>
</evidence>
<name>A0A497Z2C3_9RHOB</name>
<dbReference type="Proteomes" id="UP000271700">
    <property type="component" value="Unassembled WGS sequence"/>
</dbReference>
<accession>A0A497Z2C3</accession>
<evidence type="ECO:0000313" key="2">
    <source>
        <dbReference type="EMBL" id="RLK00685.1"/>
    </source>
</evidence>
<organism evidence="2 3">
    <name type="scientific">Ruegeria conchae</name>
    <dbReference type="NCBI Taxonomy" id="981384"/>
    <lineage>
        <taxon>Bacteria</taxon>
        <taxon>Pseudomonadati</taxon>
        <taxon>Pseudomonadota</taxon>
        <taxon>Alphaproteobacteria</taxon>
        <taxon>Rhodobacterales</taxon>
        <taxon>Roseobacteraceae</taxon>
        <taxon>Ruegeria</taxon>
    </lineage>
</organism>
<keyword evidence="1" id="KW-1133">Transmembrane helix</keyword>
<dbReference type="EMBL" id="RCCT01000006">
    <property type="protein sequence ID" value="RLK00685.1"/>
    <property type="molecule type" value="Genomic_DNA"/>
</dbReference>
<feature type="transmembrane region" description="Helical" evidence="1">
    <location>
        <begin position="12"/>
        <end position="31"/>
    </location>
</feature>
<dbReference type="AlphaFoldDB" id="A0A497Z2C3"/>
<sequence length="79" mass="9101">MKSGDIDWQGSSTWLDIVFFSPVVIFGFTFGKDENFIPVWRYLRCQCPRNGIGVWMFVLATWNQANAKSSKTTRFTLGE</sequence>
<keyword evidence="1" id="KW-0472">Membrane</keyword>
<dbReference type="STRING" id="981384.GCA_000192475_02629"/>
<proteinExistence type="predicted"/>
<reference evidence="2 3" key="1">
    <citation type="submission" date="2018-10" db="EMBL/GenBank/DDBJ databases">
        <title>Genomic Encyclopedia of Archaeal and Bacterial Type Strains, Phase II (KMG-II): from individual species to whole genera.</title>
        <authorList>
            <person name="Goeker M."/>
        </authorList>
    </citation>
    <scope>NUCLEOTIDE SEQUENCE [LARGE SCALE GENOMIC DNA]</scope>
    <source>
        <strain evidence="2 3">DSM 29317</strain>
    </source>
</reference>
<evidence type="ECO:0000256" key="1">
    <source>
        <dbReference type="SAM" id="Phobius"/>
    </source>
</evidence>
<comment type="caution">
    <text evidence="2">The sequence shown here is derived from an EMBL/GenBank/DDBJ whole genome shotgun (WGS) entry which is preliminary data.</text>
</comment>